<gene>
    <name evidence="2" type="ORF">NDU88_002365</name>
</gene>
<accession>A0AAV7UCY3</accession>
<dbReference type="Proteomes" id="UP001066276">
    <property type="component" value="Chromosome 3_1"/>
</dbReference>
<organism evidence="2 3">
    <name type="scientific">Pleurodeles waltl</name>
    <name type="common">Iberian ribbed newt</name>
    <dbReference type="NCBI Taxonomy" id="8319"/>
    <lineage>
        <taxon>Eukaryota</taxon>
        <taxon>Metazoa</taxon>
        <taxon>Chordata</taxon>
        <taxon>Craniata</taxon>
        <taxon>Vertebrata</taxon>
        <taxon>Euteleostomi</taxon>
        <taxon>Amphibia</taxon>
        <taxon>Batrachia</taxon>
        <taxon>Caudata</taxon>
        <taxon>Salamandroidea</taxon>
        <taxon>Salamandridae</taxon>
        <taxon>Pleurodelinae</taxon>
        <taxon>Pleurodeles</taxon>
    </lineage>
</organism>
<evidence type="ECO:0000313" key="2">
    <source>
        <dbReference type="EMBL" id="KAJ1185573.1"/>
    </source>
</evidence>
<dbReference type="AlphaFoldDB" id="A0AAV7UCY3"/>
<dbReference type="EMBL" id="JANPWB010000005">
    <property type="protein sequence ID" value="KAJ1185573.1"/>
    <property type="molecule type" value="Genomic_DNA"/>
</dbReference>
<keyword evidence="3" id="KW-1185">Reference proteome</keyword>
<evidence type="ECO:0000313" key="3">
    <source>
        <dbReference type="Proteomes" id="UP001066276"/>
    </source>
</evidence>
<sequence length="144" mass="14839">MAPSQHGGRAANPAPECPAQAKRYTRGPAPARPSAEPAPPAALFRCPVGHLRRSGETRARSPAAPGPSALLLQRPAASGEGKGRRPPPPSVEPGSHFRALQVRSGGPAASRAGPQYSAHAQASVGPELAHFTSIFPSAPPERWS</sequence>
<protein>
    <submittedName>
        <fullName evidence="2">Uncharacterized protein</fullName>
    </submittedName>
</protein>
<comment type="caution">
    <text evidence="2">The sequence shown here is derived from an EMBL/GenBank/DDBJ whole genome shotgun (WGS) entry which is preliminary data.</text>
</comment>
<feature type="region of interest" description="Disordered" evidence="1">
    <location>
        <begin position="1"/>
        <end position="123"/>
    </location>
</feature>
<name>A0AAV7UCY3_PLEWA</name>
<proteinExistence type="predicted"/>
<reference evidence="2" key="1">
    <citation type="journal article" date="2022" name="bioRxiv">
        <title>Sequencing and chromosome-scale assembly of the giantPleurodeles waltlgenome.</title>
        <authorList>
            <person name="Brown T."/>
            <person name="Elewa A."/>
            <person name="Iarovenko S."/>
            <person name="Subramanian E."/>
            <person name="Araus A.J."/>
            <person name="Petzold A."/>
            <person name="Susuki M."/>
            <person name="Suzuki K.-i.T."/>
            <person name="Hayashi T."/>
            <person name="Toyoda A."/>
            <person name="Oliveira C."/>
            <person name="Osipova E."/>
            <person name="Leigh N.D."/>
            <person name="Simon A."/>
            <person name="Yun M.H."/>
        </authorList>
    </citation>
    <scope>NUCLEOTIDE SEQUENCE</scope>
    <source>
        <strain evidence="2">20211129_DDA</strain>
        <tissue evidence="2">Liver</tissue>
    </source>
</reference>
<feature type="compositionally biased region" description="Low complexity" evidence="1">
    <location>
        <begin position="60"/>
        <end position="72"/>
    </location>
</feature>
<evidence type="ECO:0000256" key="1">
    <source>
        <dbReference type="SAM" id="MobiDB-lite"/>
    </source>
</evidence>